<reference evidence="1" key="1">
    <citation type="submission" date="2022-12" db="EMBL/GenBank/DDBJ databases">
        <title>Genome Sequence of Lasiodiplodia mahajangana.</title>
        <authorList>
            <person name="Buettner E."/>
        </authorList>
    </citation>
    <scope>NUCLEOTIDE SEQUENCE</scope>
    <source>
        <strain evidence="1">VT137</strain>
    </source>
</reference>
<protein>
    <submittedName>
        <fullName evidence="1">Uncharacterized protein</fullName>
    </submittedName>
</protein>
<comment type="caution">
    <text evidence="1">The sequence shown here is derived from an EMBL/GenBank/DDBJ whole genome shotgun (WGS) entry which is preliminary data.</text>
</comment>
<evidence type="ECO:0000313" key="1">
    <source>
        <dbReference type="EMBL" id="KAJ8128312.1"/>
    </source>
</evidence>
<sequence length="466" mass="52364">MASRSVSPGAALLRTSRMFSMPNPIPASPGDYSSATKHHSATATINYPTHLTITTPPISRMSGDWGLKRPLPLKTTTKQTIPLVRIRQMDSTEHITDFRSASDHTMTLKKFQELNMPITVPAARQSDKDLFTRYPKSVFEEDGDITAIDPEQAQSTENKRWKFKGPWLAGMTDGEFNRWLEKNVRTRRTEFRAYLREIYAKELTEDRKREAIRDQLPIPPEVKAGDITDLEFMEHLRDLRQDRLVLFRHVGRFLDLAPLGTDSKLLGTMKYNRAQMFDKENPYGTNGPPITHPSAGLSYLRTPNFIDNHPIYGPQKYHPPVKTRVLKPRNPGTGVHEPIIGVAGFVADRAMDQRILGYSVTSPRATTLARLELDQRGGGKLYYKLDSATVDSSGRVRISISDPGSSTVELVVKELLGEDGAKNEVYMGAILGTSTPEPPRNPRPPRRTHVYGSRESYGLGRDINSI</sequence>
<dbReference type="Proteomes" id="UP001153332">
    <property type="component" value="Unassembled WGS sequence"/>
</dbReference>
<proteinExistence type="predicted"/>
<name>A0ACC2JLS3_9PEZI</name>
<gene>
    <name evidence="1" type="ORF">O1611_g5320</name>
</gene>
<accession>A0ACC2JLS3</accession>
<keyword evidence="2" id="KW-1185">Reference proteome</keyword>
<dbReference type="EMBL" id="JAPUUL010001111">
    <property type="protein sequence ID" value="KAJ8128312.1"/>
    <property type="molecule type" value="Genomic_DNA"/>
</dbReference>
<organism evidence="1 2">
    <name type="scientific">Lasiodiplodia mahajangana</name>
    <dbReference type="NCBI Taxonomy" id="1108764"/>
    <lineage>
        <taxon>Eukaryota</taxon>
        <taxon>Fungi</taxon>
        <taxon>Dikarya</taxon>
        <taxon>Ascomycota</taxon>
        <taxon>Pezizomycotina</taxon>
        <taxon>Dothideomycetes</taxon>
        <taxon>Dothideomycetes incertae sedis</taxon>
        <taxon>Botryosphaeriales</taxon>
        <taxon>Botryosphaeriaceae</taxon>
        <taxon>Lasiodiplodia</taxon>
    </lineage>
</organism>
<evidence type="ECO:0000313" key="2">
    <source>
        <dbReference type="Proteomes" id="UP001153332"/>
    </source>
</evidence>